<accession>A0A4Y1R0Z3</accession>
<evidence type="ECO:0000313" key="1">
    <source>
        <dbReference type="EMBL" id="BBG97765.1"/>
    </source>
</evidence>
<name>A0A4Y1R0Z3_PRUDU</name>
<protein>
    <submittedName>
        <fullName evidence="1">Uncharacterized protein</fullName>
    </submittedName>
</protein>
<dbReference type="EMBL" id="AP019298">
    <property type="protein sequence ID" value="BBG97765.1"/>
    <property type="molecule type" value="Genomic_DNA"/>
</dbReference>
<gene>
    <name evidence="1" type="ORF">Prudu_006988</name>
</gene>
<reference evidence="1" key="1">
    <citation type="journal article" date="2019" name="Science">
        <title>Mutation of a bHLH transcription factor allowed almond domestication.</title>
        <authorList>
            <person name="Sanchez-Perez R."/>
            <person name="Pavan S."/>
            <person name="Mazzeo R."/>
            <person name="Moldovan C."/>
            <person name="Aiese Cigliano R."/>
            <person name="Del Cueto J."/>
            <person name="Ricciardi F."/>
            <person name="Lotti C."/>
            <person name="Ricciardi L."/>
            <person name="Dicenta F."/>
            <person name="Lopez-Marques R.L."/>
            <person name="Lindberg Moller B."/>
        </authorList>
    </citation>
    <scope>NUCLEOTIDE SEQUENCE</scope>
</reference>
<sequence>MSGDESLVEAALRVLNTADPFEKARVGDSVAAQWLGGVITRAYDASVDLPVPDRPARLSNVA</sequence>
<organism evidence="1">
    <name type="scientific">Prunus dulcis</name>
    <name type="common">Almond</name>
    <name type="synonym">Amygdalus dulcis</name>
    <dbReference type="NCBI Taxonomy" id="3755"/>
    <lineage>
        <taxon>Eukaryota</taxon>
        <taxon>Viridiplantae</taxon>
        <taxon>Streptophyta</taxon>
        <taxon>Embryophyta</taxon>
        <taxon>Tracheophyta</taxon>
        <taxon>Spermatophyta</taxon>
        <taxon>Magnoliopsida</taxon>
        <taxon>eudicotyledons</taxon>
        <taxon>Gunneridae</taxon>
        <taxon>Pentapetalae</taxon>
        <taxon>rosids</taxon>
        <taxon>fabids</taxon>
        <taxon>Rosales</taxon>
        <taxon>Rosaceae</taxon>
        <taxon>Amygdaloideae</taxon>
        <taxon>Amygdaleae</taxon>
        <taxon>Prunus</taxon>
    </lineage>
</organism>
<dbReference type="AlphaFoldDB" id="A0A4Y1R0Z3"/>
<proteinExistence type="predicted"/>